<protein>
    <submittedName>
        <fullName evidence="2">Uncharacterized protein</fullName>
    </submittedName>
</protein>
<feature type="transmembrane region" description="Helical" evidence="1">
    <location>
        <begin position="12"/>
        <end position="31"/>
    </location>
</feature>
<dbReference type="AlphaFoldDB" id="A0A7J6PBE9"/>
<dbReference type="EMBL" id="JABANM010036039">
    <property type="protein sequence ID" value="KAF4693488.1"/>
    <property type="molecule type" value="Genomic_DNA"/>
</dbReference>
<evidence type="ECO:0000313" key="3">
    <source>
        <dbReference type="Proteomes" id="UP000574390"/>
    </source>
</evidence>
<gene>
    <name evidence="2" type="ORF">FOZ62_025009</name>
</gene>
<accession>A0A7J6PBE9</accession>
<keyword evidence="1" id="KW-0812">Transmembrane</keyword>
<keyword evidence="1" id="KW-1133">Transmembrane helix</keyword>
<dbReference type="Proteomes" id="UP000574390">
    <property type="component" value="Unassembled WGS sequence"/>
</dbReference>
<organism evidence="2 3">
    <name type="scientific">Perkinsus olseni</name>
    <name type="common">Perkinsus atlanticus</name>
    <dbReference type="NCBI Taxonomy" id="32597"/>
    <lineage>
        <taxon>Eukaryota</taxon>
        <taxon>Sar</taxon>
        <taxon>Alveolata</taxon>
        <taxon>Perkinsozoa</taxon>
        <taxon>Perkinsea</taxon>
        <taxon>Perkinsida</taxon>
        <taxon>Perkinsidae</taxon>
        <taxon>Perkinsus</taxon>
    </lineage>
</organism>
<reference evidence="2 3" key="1">
    <citation type="submission" date="2020-04" db="EMBL/GenBank/DDBJ databases">
        <title>Perkinsus olseni comparative genomics.</title>
        <authorList>
            <person name="Bogema D.R."/>
        </authorList>
    </citation>
    <scope>NUCLEOTIDE SEQUENCE [LARGE SCALE GENOMIC DNA]</scope>
    <source>
        <strain evidence="2">ATCC PRA-205</strain>
    </source>
</reference>
<proteinExistence type="predicted"/>
<keyword evidence="1" id="KW-0472">Membrane</keyword>
<evidence type="ECO:0000313" key="2">
    <source>
        <dbReference type="EMBL" id="KAF4693488.1"/>
    </source>
</evidence>
<name>A0A7J6PBE9_PEROL</name>
<sequence length="170" mass="18265">NYVVSRALSISLFTTPFLGGILCFMCLSGAISELKAQEPPRSSSAAPVDIPSVNGSLIDLTGVGNNYEKPINCNDGCECNTDSDIVGQDSFFGWSWAVCADYCKTPAICPPFSSPEVHIQSPLGKPQTIGCAPLGRCHIKCKSMLDCPLFAWCVLLSIQSISEYLCMFPL</sequence>
<evidence type="ECO:0000256" key="1">
    <source>
        <dbReference type="SAM" id="Phobius"/>
    </source>
</evidence>
<comment type="caution">
    <text evidence="2">The sequence shown here is derived from an EMBL/GenBank/DDBJ whole genome shotgun (WGS) entry which is preliminary data.</text>
</comment>
<feature type="non-terminal residue" evidence="2">
    <location>
        <position position="1"/>
    </location>
</feature>